<protein>
    <recommendedName>
        <fullName evidence="1">Calcineurin-like phosphoesterase domain-containing protein</fullName>
    </recommendedName>
</protein>
<dbReference type="PANTHER" id="PTHR11124">
    <property type="entry name" value="VACUOLAR SORTING PROTEIN VPS29"/>
    <property type="match status" value="1"/>
</dbReference>
<dbReference type="Gene3D" id="3.60.21.10">
    <property type="match status" value="1"/>
</dbReference>
<dbReference type="EMBL" id="LAZR01000847">
    <property type="protein sequence ID" value="KKN56350.1"/>
    <property type="molecule type" value="Genomic_DNA"/>
</dbReference>
<dbReference type="Pfam" id="PF12850">
    <property type="entry name" value="Metallophos_2"/>
    <property type="match status" value="1"/>
</dbReference>
<accession>A0A0F9RIQ9</accession>
<feature type="domain" description="Calcineurin-like phosphoesterase" evidence="1">
    <location>
        <begin position="3"/>
        <end position="172"/>
    </location>
</feature>
<name>A0A0F9RIQ9_9ZZZZ</name>
<dbReference type="InterPro" id="IPR029052">
    <property type="entry name" value="Metallo-depent_PP-like"/>
</dbReference>
<dbReference type="SUPFAM" id="SSF56300">
    <property type="entry name" value="Metallo-dependent phosphatases"/>
    <property type="match status" value="1"/>
</dbReference>
<dbReference type="AlphaFoldDB" id="A0A0F9RIQ9"/>
<evidence type="ECO:0000313" key="2">
    <source>
        <dbReference type="EMBL" id="KKN56350.1"/>
    </source>
</evidence>
<proteinExistence type="predicted"/>
<gene>
    <name evidence="2" type="ORF">LCGC14_0573170</name>
</gene>
<dbReference type="InterPro" id="IPR000979">
    <property type="entry name" value="Phosphodiesterase_MJ0936/Vps29"/>
</dbReference>
<dbReference type="NCBIfam" id="TIGR00040">
    <property type="entry name" value="yfcE"/>
    <property type="match status" value="1"/>
</dbReference>
<dbReference type="InterPro" id="IPR024654">
    <property type="entry name" value="Calcineurin-like_PHP_lpxH"/>
</dbReference>
<organism evidence="2">
    <name type="scientific">marine sediment metagenome</name>
    <dbReference type="NCBI Taxonomy" id="412755"/>
    <lineage>
        <taxon>unclassified sequences</taxon>
        <taxon>metagenomes</taxon>
        <taxon>ecological metagenomes</taxon>
    </lineage>
</organism>
<reference evidence="2" key="1">
    <citation type="journal article" date="2015" name="Nature">
        <title>Complex archaea that bridge the gap between prokaryotes and eukaryotes.</title>
        <authorList>
            <person name="Spang A."/>
            <person name="Saw J.H."/>
            <person name="Jorgensen S.L."/>
            <person name="Zaremba-Niedzwiedzka K."/>
            <person name="Martijn J."/>
            <person name="Lind A.E."/>
            <person name="van Eijk R."/>
            <person name="Schleper C."/>
            <person name="Guy L."/>
            <person name="Ettema T.J."/>
        </authorList>
    </citation>
    <scope>NUCLEOTIDE SEQUENCE</scope>
</reference>
<evidence type="ECO:0000259" key="1">
    <source>
        <dbReference type="Pfam" id="PF12850"/>
    </source>
</evidence>
<comment type="caution">
    <text evidence="2">The sequence shown here is derived from an EMBL/GenBank/DDBJ whole genome shotgun (WGS) entry which is preliminary data.</text>
</comment>
<sequence length="207" mass="23676">MIRILCLGDNHIPYRAKNTPKQIVNHLATLTKTELFDYTLFTGDLIMCPELIVLLKSKTKKKRFFSVLGNMDYHYGNRDSPIYHQLNLVFNTSDKIFIGLTHGSQIRPRGDHVQLEKFAIEKKINVIVSGHTHKEEVFLTKNGTLLLNPGSATGAWSFVASGIPSFILLNINESNKEIHINLFQVQKNSRELMTLNFDFTFRNSKIL</sequence>